<keyword evidence="1" id="KW-1133">Transmembrane helix</keyword>
<comment type="caution">
    <text evidence="2">The sequence shown here is derived from an EMBL/GenBank/DDBJ whole genome shotgun (WGS) entry which is preliminary data.</text>
</comment>
<protein>
    <submittedName>
        <fullName evidence="2">Uncharacterized protein</fullName>
    </submittedName>
</protein>
<accession>A0A8J3MWN9</accession>
<feature type="transmembrane region" description="Helical" evidence="1">
    <location>
        <begin position="26"/>
        <end position="47"/>
    </location>
</feature>
<dbReference type="AlphaFoldDB" id="A0A8J3MWN9"/>
<evidence type="ECO:0000256" key="1">
    <source>
        <dbReference type="SAM" id="Phobius"/>
    </source>
</evidence>
<evidence type="ECO:0000313" key="2">
    <source>
        <dbReference type="EMBL" id="GHO49196.1"/>
    </source>
</evidence>
<name>A0A8J3MWN9_9CHLR</name>
<evidence type="ECO:0000313" key="3">
    <source>
        <dbReference type="Proteomes" id="UP000612362"/>
    </source>
</evidence>
<keyword evidence="1" id="KW-0812">Transmembrane</keyword>
<dbReference type="RefSeq" id="WP_220198306.1">
    <property type="nucleotide sequence ID" value="NZ_BNJF01000004.1"/>
</dbReference>
<proteinExistence type="predicted"/>
<keyword evidence="1" id="KW-0472">Membrane</keyword>
<reference evidence="2" key="1">
    <citation type="submission" date="2020-10" db="EMBL/GenBank/DDBJ databases">
        <title>Taxonomic study of unclassified bacteria belonging to the class Ktedonobacteria.</title>
        <authorList>
            <person name="Yabe S."/>
            <person name="Wang C.M."/>
            <person name="Zheng Y."/>
            <person name="Sakai Y."/>
            <person name="Cavaletti L."/>
            <person name="Monciardini P."/>
            <person name="Donadio S."/>
        </authorList>
    </citation>
    <scope>NUCLEOTIDE SEQUENCE</scope>
    <source>
        <strain evidence="2">SOSP1-1</strain>
    </source>
</reference>
<organism evidence="2 3">
    <name type="scientific">Ktedonospora formicarum</name>
    <dbReference type="NCBI Taxonomy" id="2778364"/>
    <lineage>
        <taxon>Bacteria</taxon>
        <taxon>Bacillati</taxon>
        <taxon>Chloroflexota</taxon>
        <taxon>Ktedonobacteria</taxon>
        <taxon>Ktedonobacterales</taxon>
        <taxon>Ktedonobacteraceae</taxon>
        <taxon>Ktedonospora</taxon>
    </lineage>
</organism>
<dbReference type="EMBL" id="BNJF01000004">
    <property type="protein sequence ID" value="GHO49196.1"/>
    <property type="molecule type" value="Genomic_DNA"/>
</dbReference>
<keyword evidence="3" id="KW-1185">Reference proteome</keyword>
<gene>
    <name evidence="2" type="ORF">KSX_73590</name>
</gene>
<sequence length="184" mass="20298">MARARTPPAYFTEKDHEGMVFVLEGLFPPATTLIFNPILGTLLLLAIQAKGGTNIPVLVKEEQFTTAEICVLLPILQSFPYYCSYATLLASLNWGRVTESTTAQAHERLQEATEAGTWDAEMRPVRNLLSRVRPKLRRCGIEIASILETGYMLKEHSSLCNSLAQVPTITILRGGLDAFSKSEG</sequence>
<dbReference type="Proteomes" id="UP000612362">
    <property type="component" value="Unassembled WGS sequence"/>
</dbReference>